<dbReference type="InterPro" id="IPR018256">
    <property type="entry name" value="Ribosomal_eL13_CS"/>
</dbReference>
<evidence type="ECO:0000256" key="5">
    <source>
        <dbReference type="SAM" id="Coils"/>
    </source>
</evidence>
<feature type="compositionally biased region" description="Polar residues" evidence="6">
    <location>
        <begin position="508"/>
        <end position="520"/>
    </location>
</feature>
<accession>A0A0A0HT80</accession>
<feature type="compositionally biased region" description="Polar residues" evidence="6">
    <location>
        <begin position="441"/>
        <end position="450"/>
    </location>
</feature>
<protein>
    <recommendedName>
        <fullName evidence="4">60S ribosomal protein L13</fullName>
    </recommendedName>
</protein>
<dbReference type="PANTHER" id="PTHR11722:SF0">
    <property type="entry name" value="LARGE RIBOSOMAL SUBUNIT PROTEIN EL13"/>
    <property type="match status" value="1"/>
</dbReference>
<feature type="coiled-coil region" evidence="5">
    <location>
        <begin position="213"/>
        <end position="254"/>
    </location>
</feature>
<feature type="compositionally biased region" description="Low complexity" evidence="6">
    <location>
        <begin position="451"/>
        <end position="468"/>
    </location>
</feature>
<proteinExistence type="inferred from homology"/>
<dbReference type="STRING" id="502780.A0A0A0HT80"/>
<sequence>MKPKSSSERSSQSSLGSPADIRIPSTPILSRASLSASPDRPAIDQNSSIPDKLRSPLRKSVSSDMTPPPSSQHVANVATPFRRSRSDSNPFLASPPDTIDQTLCVAYGASDDLPSSRDIDNADEAQLRKVAKDLLIFAQESRMSAAHFKLQHSLLSLTSSEAVKRAEVEQQLARREVEILQSVEYRHRRGLSVEKSPELSPKTPPSDATLKRIRELEDVIITLERRLRRAKRVIEEETDKNELLCEENSRLKKRIRENREHFTLMLDHGSLASSPQAEFLTPQRKATSSATRYPDSARSHASTVGSQDPIAALLAAGQVLHGENVSVHSTPARNRSYKHQGQGHSRGTHSLSSLPVTPQRSRAVEPQGLFFTPINKRTPDARHHNHSVSLSNREERDRRSRDSTISASEQDEEAVTDEDIPASQASSLATSMLRRYPVAGGSSSQEQENPTSITSSNLSKSSSILQSKLFGQVKKPGVDRAGGSDNLKKRKSSSYGNDKEIAAKKLKISTSSRTAPNGNDLQPPPASTSWSPSVIMAIKHNQTIPKNHFHKDWARRVRVHFDQPGRKHRRREARLAKAAAVAPRPVDKLRPIVRCPTVKYNRRVRAGRGFTLQELKEAGIPRKLAQTIGIAVDHRRVNASTESLTANVARLKEYKARLILFPRRAGQHKKLDSSADEIKAAQDSFSKSIESLLPISNISRAEAISEISKNDLPAGEAAAYRRLRDARSEARLVGVREKRAKAKADEAAATKK</sequence>
<dbReference type="GO" id="GO:0003723">
    <property type="term" value="F:RNA binding"/>
    <property type="evidence" value="ECO:0007669"/>
    <property type="project" value="TreeGrafter"/>
</dbReference>
<dbReference type="Pfam" id="PF01294">
    <property type="entry name" value="Ribosomal_L13e"/>
    <property type="match status" value="1"/>
</dbReference>
<dbReference type="RefSeq" id="XP_010757794.1">
    <property type="nucleotide sequence ID" value="XM_010759492.1"/>
</dbReference>
<keyword evidence="5" id="KW-0175">Coiled coil</keyword>
<evidence type="ECO:0000256" key="2">
    <source>
        <dbReference type="ARBA" id="ARBA00022980"/>
    </source>
</evidence>
<keyword evidence="3 4" id="KW-0687">Ribonucleoprotein</keyword>
<evidence type="ECO:0000313" key="7">
    <source>
        <dbReference type="EMBL" id="KGM92414.1"/>
    </source>
</evidence>
<evidence type="ECO:0000313" key="8">
    <source>
        <dbReference type="Proteomes" id="UP000001628"/>
    </source>
</evidence>
<reference evidence="7 8" key="1">
    <citation type="journal article" date="2011" name="PLoS Genet.">
        <title>Comparative genomic analysis of human fungal pathogens causing paracoccidioidomycosis.</title>
        <authorList>
            <person name="Desjardins C.A."/>
            <person name="Champion M.D."/>
            <person name="Holder J.W."/>
            <person name="Muszewska A."/>
            <person name="Goldberg J."/>
            <person name="Bailao A.M."/>
            <person name="Brigido M.M."/>
            <person name="Ferreira M.E."/>
            <person name="Garcia A.M."/>
            <person name="Grynberg M."/>
            <person name="Gujja S."/>
            <person name="Heiman D.I."/>
            <person name="Henn M.R."/>
            <person name="Kodira C.D."/>
            <person name="Leon-Narvaez H."/>
            <person name="Longo L.V."/>
            <person name="Ma L.J."/>
            <person name="Malavazi I."/>
            <person name="Matsuo A.L."/>
            <person name="Morais F.V."/>
            <person name="Pereira M."/>
            <person name="Rodriguez-Brito S."/>
            <person name="Sakthikumar S."/>
            <person name="Salem-Izacc S.M."/>
            <person name="Sykes S.M."/>
            <person name="Teixeira M.M."/>
            <person name="Vallejo M.C."/>
            <person name="Walter M.E."/>
            <person name="Yandava C."/>
            <person name="Young S."/>
            <person name="Zeng Q."/>
            <person name="Zucker J."/>
            <person name="Felipe M.S."/>
            <person name="Goldman G.H."/>
            <person name="Haas B.J."/>
            <person name="McEwen J.G."/>
            <person name="Nino-Vega G."/>
            <person name="Puccia R."/>
            <person name="San-Blas G."/>
            <person name="Soares C.M."/>
            <person name="Birren B.W."/>
            <person name="Cuomo C.A."/>
        </authorList>
    </citation>
    <scope>NUCLEOTIDE SEQUENCE [LARGE SCALE GENOMIC DNA]</scope>
    <source>
        <strain evidence="7 8">Pb18</strain>
    </source>
</reference>
<feature type="compositionally biased region" description="Basic and acidic residues" evidence="6">
    <location>
        <begin position="392"/>
        <end position="402"/>
    </location>
</feature>
<dbReference type="InParanoid" id="A0A0A0HT80"/>
<keyword evidence="8" id="KW-1185">Reference proteome</keyword>
<dbReference type="HOGENOM" id="CLU_018105_0_1_1"/>
<name>A0A0A0HT80_PARBD</name>
<evidence type="ECO:0000256" key="4">
    <source>
        <dbReference type="RuleBase" id="RU000572"/>
    </source>
</evidence>
<evidence type="ECO:0000256" key="6">
    <source>
        <dbReference type="SAM" id="MobiDB-lite"/>
    </source>
</evidence>
<dbReference type="GO" id="GO:0022625">
    <property type="term" value="C:cytosolic large ribosomal subunit"/>
    <property type="evidence" value="ECO:0007669"/>
    <property type="project" value="TreeGrafter"/>
</dbReference>
<dbReference type="VEuPathDB" id="FungiDB:PADG_11227"/>
<dbReference type="AlphaFoldDB" id="A0A0A0HT80"/>
<feature type="region of interest" description="Disordered" evidence="6">
    <location>
        <begin position="1"/>
        <end position="96"/>
    </location>
</feature>
<feature type="region of interest" description="Disordered" evidence="6">
    <location>
        <begin position="283"/>
        <end position="305"/>
    </location>
</feature>
<dbReference type="Proteomes" id="UP000001628">
    <property type="component" value="Unassembled WGS sequence"/>
</dbReference>
<organism evidence="7 8">
    <name type="scientific">Paracoccidioides brasiliensis (strain Pb18)</name>
    <dbReference type="NCBI Taxonomy" id="502780"/>
    <lineage>
        <taxon>Eukaryota</taxon>
        <taxon>Fungi</taxon>
        <taxon>Dikarya</taxon>
        <taxon>Ascomycota</taxon>
        <taxon>Pezizomycotina</taxon>
        <taxon>Eurotiomycetes</taxon>
        <taxon>Eurotiomycetidae</taxon>
        <taxon>Onygenales</taxon>
        <taxon>Ajellomycetaceae</taxon>
        <taxon>Paracoccidioides</taxon>
    </lineage>
</organism>
<dbReference type="GO" id="GO:0003735">
    <property type="term" value="F:structural constituent of ribosome"/>
    <property type="evidence" value="ECO:0007669"/>
    <property type="project" value="InterPro"/>
</dbReference>
<dbReference type="PROSITE" id="PS01104">
    <property type="entry name" value="RIBOSOMAL_L13E"/>
    <property type="match status" value="1"/>
</dbReference>
<dbReference type="eggNOG" id="KOG3295">
    <property type="taxonomic scope" value="Eukaryota"/>
</dbReference>
<comment type="similarity">
    <text evidence="1 4">Belongs to the eukaryotic ribosomal protein eL13 family.</text>
</comment>
<keyword evidence="2 4" id="KW-0689">Ribosomal protein</keyword>
<feature type="compositionally biased region" description="Acidic residues" evidence="6">
    <location>
        <begin position="409"/>
        <end position="420"/>
    </location>
</feature>
<feature type="compositionally biased region" description="Low complexity" evidence="6">
    <location>
        <begin position="8"/>
        <end position="17"/>
    </location>
</feature>
<dbReference type="GO" id="GO:0006412">
    <property type="term" value="P:translation"/>
    <property type="evidence" value="ECO:0007669"/>
    <property type="project" value="InterPro"/>
</dbReference>
<dbReference type="PANTHER" id="PTHR11722">
    <property type="entry name" value="60S RIBOSOMAL PROTEIN L13"/>
    <property type="match status" value="1"/>
</dbReference>
<evidence type="ECO:0000256" key="1">
    <source>
        <dbReference type="ARBA" id="ARBA00005640"/>
    </source>
</evidence>
<evidence type="ECO:0000256" key="3">
    <source>
        <dbReference type="ARBA" id="ARBA00023274"/>
    </source>
</evidence>
<dbReference type="OrthoDB" id="5404651at2759"/>
<dbReference type="GeneID" id="22587124"/>
<dbReference type="KEGG" id="pbn:PADG_11227"/>
<dbReference type="EMBL" id="KN275958">
    <property type="protein sequence ID" value="KGM92414.1"/>
    <property type="molecule type" value="Genomic_DNA"/>
</dbReference>
<gene>
    <name evidence="7" type="ORF">PADG_11227</name>
</gene>
<dbReference type="OMA" id="FLTIESQ"/>
<dbReference type="Gene3D" id="1.20.5.110">
    <property type="match status" value="1"/>
</dbReference>
<feature type="compositionally biased region" description="Polar residues" evidence="6">
    <location>
        <begin position="342"/>
        <end position="360"/>
    </location>
</feature>
<feature type="region of interest" description="Disordered" evidence="6">
    <location>
        <begin position="327"/>
        <end position="423"/>
    </location>
</feature>
<dbReference type="HAMAP" id="MF_00499">
    <property type="entry name" value="Ribosomal_eL13"/>
    <property type="match status" value="1"/>
</dbReference>
<feature type="region of interest" description="Disordered" evidence="6">
    <location>
        <begin position="437"/>
        <end position="529"/>
    </location>
</feature>
<dbReference type="InterPro" id="IPR001380">
    <property type="entry name" value="Ribosomal_eL13"/>
</dbReference>